<protein>
    <submittedName>
        <fullName evidence="2">Uncharacterized protein</fullName>
    </submittedName>
</protein>
<sequence>MIIIALISIIYSGKLLITTISVLIFILTYEWINITENISITFLKITKSLINVIIFLLSL</sequence>
<keyword evidence="1" id="KW-0472">Membrane</keyword>
<feature type="transmembrane region" description="Helical" evidence="1">
    <location>
        <begin position="38"/>
        <end position="57"/>
    </location>
</feature>
<dbReference type="AlphaFoldDB" id="A0A382TL20"/>
<evidence type="ECO:0000313" key="2">
    <source>
        <dbReference type="EMBL" id="SVD22187.1"/>
    </source>
</evidence>
<accession>A0A382TL20</accession>
<name>A0A382TL20_9ZZZZ</name>
<dbReference type="EMBL" id="UINC01137070">
    <property type="protein sequence ID" value="SVD22187.1"/>
    <property type="molecule type" value="Genomic_DNA"/>
</dbReference>
<feature type="non-terminal residue" evidence="2">
    <location>
        <position position="59"/>
    </location>
</feature>
<reference evidence="2" key="1">
    <citation type="submission" date="2018-05" db="EMBL/GenBank/DDBJ databases">
        <authorList>
            <person name="Lanie J.A."/>
            <person name="Ng W.-L."/>
            <person name="Kazmierczak K.M."/>
            <person name="Andrzejewski T.M."/>
            <person name="Davidsen T.M."/>
            <person name="Wayne K.J."/>
            <person name="Tettelin H."/>
            <person name="Glass J.I."/>
            <person name="Rusch D."/>
            <person name="Podicherti R."/>
            <person name="Tsui H.-C.T."/>
            <person name="Winkler M.E."/>
        </authorList>
    </citation>
    <scope>NUCLEOTIDE SEQUENCE</scope>
</reference>
<keyword evidence="1" id="KW-1133">Transmembrane helix</keyword>
<gene>
    <name evidence="2" type="ORF">METZ01_LOCUS375041</name>
</gene>
<evidence type="ECO:0000256" key="1">
    <source>
        <dbReference type="SAM" id="Phobius"/>
    </source>
</evidence>
<keyword evidence="1" id="KW-0812">Transmembrane</keyword>
<proteinExistence type="predicted"/>
<organism evidence="2">
    <name type="scientific">marine metagenome</name>
    <dbReference type="NCBI Taxonomy" id="408172"/>
    <lineage>
        <taxon>unclassified sequences</taxon>
        <taxon>metagenomes</taxon>
        <taxon>ecological metagenomes</taxon>
    </lineage>
</organism>
<feature type="transmembrane region" description="Helical" evidence="1">
    <location>
        <begin position="12"/>
        <end position="32"/>
    </location>
</feature>